<keyword evidence="3 7" id="KW-0963">Cytoplasm</keyword>
<dbReference type="Gene3D" id="1.10.275.10">
    <property type="entry name" value="Fumarase/aspartase (N-terminal domain)"/>
    <property type="match status" value="1"/>
</dbReference>
<dbReference type="InterPro" id="IPR024083">
    <property type="entry name" value="Fumarase/histidase_N"/>
</dbReference>
<evidence type="ECO:0000256" key="3">
    <source>
        <dbReference type="ARBA" id="ARBA00022490"/>
    </source>
</evidence>
<dbReference type="GO" id="GO:0005829">
    <property type="term" value="C:cytosol"/>
    <property type="evidence" value="ECO:0007669"/>
    <property type="project" value="TreeGrafter"/>
</dbReference>
<dbReference type="EMBL" id="LZLC01000074">
    <property type="protein sequence ID" value="OBJ43615.1"/>
    <property type="molecule type" value="Genomic_DNA"/>
</dbReference>
<evidence type="ECO:0000259" key="9">
    <source>
        <dbReference type="Pfam" id="PF14698"/>
    </source>
</evidence>
<dbReference type="SUPFAM" id="SSF48557">
    <property type="entry name" value="L-aspartase-like"/>
    <property type="match status" value="1"/>
</dbReference>
<dbReference type="AlphaFoldDB" id="A0A1A3H6F0"/>
<dbReference type="GO" id="GO:0004056">
    <property type="term" value="F:argininosuccinate lyase activity"/>
    <property type="evidence" value="ECO:0007669"/>
    <property type="project" value="UniProtKB-UniRule"/>
</dbReference>
<evidence type="ECO:0000259" key="8">
    <source>
        <dbReference type="Pfam" id="PF00206"/>
    </source>
</evidence>
<dbReference type="HAMAP" id="MF_00006">
    <property type="entry name" value="Arg_succ_lyase"/>
    <property type="match status" value="1"/>
</dbReference>
<keyword evidence="4 7" id="KW-0055">Arginine biosynthesis</keyword>
<comment type="subcellular location">
    <subcellularLocation>
        <location evidence="7">Cytoplasm</location>
    </subcellularLocation>
</comment>
<dbReference type="InterPro" id="IPR000362">
    <property type="entry name" value="Fumarate_lyase_fam"/>
</dbReference>
<dbReference type="NCBIfam" id="TIGR00838">
    <property type="entry name" value="argH"/>
    <property type="match status" value="1"/>
</dbReference>
<feature type="domain" description="Argininosuccinate lyase C-terminal" evidence="9">
    <location>
        <begin position="372"/>
        <end position="440"/>
    </location>
</feature>
<dbReference type="InterPro" id="IPR029419">
    <property type="entry name" value="Arg_succ_lyase_C"/>
</dbReference>
<evidence type="ECO:0000256" key="4">
    <source>
        <dbReference type="ARBA" id="ARBA00022571"/>
    </source>
</evidence>
<dbReference type="UniPathway" id="UPA00068">
    <property type="reaction ID" value="UER00114"/>
</dbReference>
<name>A0A1A3H6F0_MYCMU</name>
<dbReference type="FunFam" id="1.10.40.30:FF:000001">
    <property type="entry name" value="Argininosuccinate lyase"/>
    <property type="match status" value="1"/>
</dbReference>
<comment type="catalytic activity">
    <reaction evidence="7">
        <text>2-(N(omega)-L-arginino)succinate = fumarate + L-arginine</text>
        <dbReference type="Rhea" id="RHEA:24020"/>
        <dbReference type="ChEBI" id="CHEBI:29806"/>
        <dbReference type="ChEBI" id="CHEBI:32682"/>
        <dbReference type="ChEBI" id="CHEBI:57472"/>
        <dbReference type="EC" id="4.3.2.1"/>
    </reaction>
</comment>
<reference evidence="10 11" key="1">
    <citation type="submission" date="2016-06" db="EMBL/GenBank/DDBJ databases">
        <authorList>
            <person name="Kjaerup R.B."/>
            <person name="Dalgaard T.S."/>
            <person name="Juul-Madsen H.R."/>
        </authorList>
    </citation>
    <scope>NUCLEOTIDE SEQUENCE [LARGE SCALE GENOMIC DNA]</scope>
    <source>
        <strain evidence="10 11">1127319.6</strain>
    </source>
</reference>
<comment type="pathway">
    <text evidence="1 7">Amino-acid biosynthesis; L-arginine biosynthesis; L-arginine from L-ornithine and carbamoyl phosphate: step 3/3.</text>
</comment>
<dbReference type="Pfam" id="PF14698">
    <property type="entry name" value="ASL_C2"/>
    <property type="match status" value="1"/>
</dbReference>
<evidence type="ECO:0000256" key="2">
    <source>
        <dbReference type="ARBA" id="ARBA00012338"/>
    </source>
</evidence>
<feature type="domain" description="Fumarate lyase N-terminal" evidence="8">
    <location>
        <begin position="23"/>
        <end position="309"/>
    </location>
</feature>
<dbReference type="InterPro" id="IPR022761">
    <property type="entry name" value="Fumarate_lyase_N"/>
</dbReference>
<dbReference type="EC" id="4.3.2.1" evidence="2 7"/>
<dbReference type="Gene3D" id="1.10.40.30">
    <property type="entry name" value="Fumarase/aspartase (C-terminal domain)"/>
    <property type="match status" value="1"/>
</dbReference>
<evidence type="ECO:0000256" key="6">
    <source>
        <dbReference type="ARBA" id="ARBA00023239"/>
    </source>
</evidence>
<evidence type="ECO:0000256" key="5">
    <source>
        <dbReference type="ARBA" id="ARBA00022605"/>
    </source>
</evidence>
<accession>A0A1A3H6F0</accession>
<dbReference type="InterPro" id="IPR020557">
    <property type="entry name" value="Fumarate_lyase_CS"/>
</dbReference>
<keyword evidence="6 7" id="KW-0456">Lyase</keyword>
<dbReference type="Pfam" id="PF00206">
    <property type="entry name" value="Lyase_1"/>
    <property type="match status" value="1"/>
</dbReference>
<gene>
    <name evidence="7" type="primary">argH</name>
    <name evidence="10" type="ORF">A5630_18325</name>
</gene>
<organism evidence="10 11">
    <name type="scientific">Mycolicibacterium mucogenicum</name>
    <name type="common">Mycobacterium mucogenicum</name>
    <dbReference type="NCBI Taxonomy" id="56689"/>
    <lineage>
        <taxon>Bacteria</taxon>
        <taxon>Bacillati</taxon>
        <taxon>Actinomycetota</taxon>
        <taxon>Actinomycetes</taxon>
        <taxon>Mycobacteriales</taxon>
        <taxon>Mycobacteriaceae</taxon>
        <taxon>Mycolicibacterium</taxon>
    </lineage>
</organism>
<dbReference type="OrthoDB" id="9769623at2"/>
<dbReference type="PRINTS" id="PR00149">
    <property type="entry name" value="FUMRATELYASE"/>
</dbReference>
<evidence type="ECO:0000256" key="7">
    <source>
        <dbReference type="HAMAP-Rule" id="MF_00006"/>
    </source>
</evidence>
<dbReference type="GO" id="GO:0042450">
    <property type="term" value="P:L-arginine biosynthetic process via ornithine"/>
    <property type="evidence" value="ECO:0007669"/>
    <property type="project" value="UniProtKB-UniRule"/>
</dbReference>
<evidence type="ECO:0000313" key="10">
    <source>
        <dbReference type="EMBL" id="OBJ43615.1"/>
    </source>
</evidence>
<comment type="caution">
    <text evidence="10">The sequence shown here is derived from an EMBL/GenBank/DDBJ whole genome shotgun (WGS) entry which is preliminary data.</text>
</comment>
<dbReference type="PRINTS" id="PR00145">
    <property type="entry name" value="ARGSUCLYASE"/>
</dbReference>
<dbReference type="CDD" id="cd01359">
    <property type="entry name" value="Argininosuccinate_lyase"/>
    <property type="match status" value="1"/>
</dbReference>
<dbReference type="PROSITE" id="PS00163">
    <property type="entry name" value="FUMARATE_LYASES"/>
    <property type="match status" value="1"/>
</dbReference>
<dbReference type="Proteomes" id="UP000093898">
    <property type="component" value="Unassembled WGS sequence"/>
</dbReference>
<evidence type="ECO:0000313" key="11">
    <source>
        <dbReference type="Proteomes" id="UP000093898"/>
    </source>
</evidence>
<dbReference type="FunFam" id="1.20.200.10:FF:000015">
    <property type="entry name" value="argininosuccinate lyase isoform X2"/>
    <property type="match status" value="1"/>
</dbReference>
<dbReference type="InterPro" id="IPR009049">
    <property type="entry name" value="Argininosuccinate_lyase"/>
</dbReference>
<comment type="similarity">
    <text evidence="7">Belongs to the lyase 1 family. Argininosuccinate lyase subfamily.</text>
</comment>
<dbReference type="PANTHER" id="PTHR43814:SF1">
    <property type="entry name" value="ARGININOSUCCINATE LYASE"/>
    <property type="match status" value="1"/>
</dbReference>
<dbReference type="InterPro" id="IPR008948">
    <property type="entry name" value="L-Aspartase-like"/>
</dbReference>
<dbReference type="STRING" id="56689.GCA_001291445_05662"/>
<keyword evidence="5 7" id="KW-0028">Amino-acid biosynthesis</keyword>
<proteinExistence type="inferred from homology"/>
<evidence type="ECO:0000256" key="1">
    <source>
        <dbReference type="ARBA" id="ARBA00004941"/>
    </source>
</evidence>
<protein>
    <recommendedName>
        <fullName evidence="2 7">Argininosuccinate lyase</fullName>
        <shortName evidence="7">ASAL</shortName>
        <ecNumber evidence="2 7">4.3.2.1</ecNumber>
    </recommendedName>
    <alternativeName>
        <fullName evidence="7">Arginosuccinase</fullName>
    </alternativeName>
</protein>
<dbReference type="Gene3D" id="1.20.200.10">
    <property type="entry name" value="Fumarase/aspartase (Central domain)"/>
    <property type="match status" value="1"/>
</dbReference>
<dbReference type="RefSeq" id="WP_064980108.1">
    <property type="nucleotide sequence ID" value="NZ_LZLC01000074.1"/>
</dbReference>
<dbReference type="PANTHER" id="PTHR43814">
    <property type="entry name" value="ARGININOSUCCINATE LYASE"/>
    <property type="match status" value="1"/>
</dbReference>
<sequence length="473" mass="49508">MSTGGTNEGSLWGGRFASGPSDALAALSKSTHFDWALAPYDVTASKAHARVLHNAGLLTDEQRDGLLAGLDSLGNDVADGSFGPLPTDEDVHGALERGLIDRVGDDLGGRLRAGRSRNDQVATLFRMWLRDAIKTVGNGVLDVAAALAGQAAAHPTAIMPGKTHLQSAQPVLLAHHLLAHAHPLLRDADRLLDLDKRAAVSPYGSGALAGSSLGLDPDAIAADLGFAAAADNSIDATSSRDFAAEAAFVFAMIAVDLSRLSEDIILWSTTEFGYVKLHDSWSTGSSIMPQKKNPDIAELARGKSGRLIGNLAGLLATLKAQPLAYNRDLQEDKEPVFDSVAQLQLLLPAMAGLVGTLTFDTDRMAALAPLGYTLATDIAEWMVRQGIPFRVAHEAAGAAVKAAEARGVGLEELAADELAGIHPGLTAEVRDVLTIAGSVDSRDARGGTSPARVAEQLVTVRDTADRLRARLQG</sequence>